<sequence length="328" mass="36902">MEQREKKKTKEEKKKKEEKEKKEKKKEKKEKEKKKKKKKKKKKGWRNPTSPPPPFELTSSIHPARRISPVNHNPTSGPPVRMTRSKRRHLTGIEQVMQSHSKVGNGKNSTSIVLTMFLPSLTLALAAVAAAWSLPFSERSRPGDCQKFHFAQKGISQAACRSSDNLKSCLACQDLYLELGCLDVDFTSFPTCQREIGTNCTACADHFAEPIGSSIPKKPQQEDGQKVGACKGFPLNGSGRLQVECRRDDERCNRCESSYSALNCDRFRLPLASCTREFGEDLRACDEYASTFSGPFSEIKGRGSERKGFASSFQIDEDATLLHRYCSR</sequence>
<feature type="transmembrane region" description="Helical" evidence="2">
    <location>
        <begin position="112"/>
        <end position="134"/>
    </location>
</feature>
<name>A0A367L643_9HYPO</name>
<keyword evidence="2" id="KW-1133">Transmembrane helix</keyword>
<proteinExistence type="predicted"/>
<protein>
    <submittedName>
        <fullName evidence="3">Uncharacterized protein</fullName>
    </submittedName>
</protein>
<feature type="compositionally biased region" description="Basic and acidic residues" evidence="1">
    <location>
        <begin position="1"/>
        <end position="21"/>
    </location>
</feature>
<evidence type="ECO:0000313" key="3">
    <source>
        <dbReference type="EMBL" id="RCI09891.1"/>
    </source>
</evidence>
<dbReference type="EMBL" id="LKCN02000013">
    <property type="protein sequence ID" value="RCI09891.1"/>
    <property type="molecule type" value="Genomic_DNA"/>
</dbReference>
<evidence type="ECO:0000313" key="4">
    <source>
        <dbReference type="Proteomes" id="UP000253664"/>
    </source>
</evidence>
<reference evidence="3 4" key="1">
    <citation type="journal article" date="2015" name="BMC Genomics">
        <title>Insights from the genome of Ophiocordyceps polyrhachis-furcata to pathogenicity and host specificity in insect fungi.</title>
        <authorList>
            <person name="Wichadakul D."/>
            <person name="Kobmoo N."/>
            <person name="Ingsriswang S."/>
            <person name="Tangphatsornruang S."/>
            <person name="Chantasingh D."/>
            <person name="Luangsa-ard J.J."/>
            <person name="Eurwilaichitr L."/>
        </authorList>
    </citation>
    <scope>NUCLEOTIDE SEQUENCE [LARGE SCALE GENOMIC DNA]</scope>
    <source>
        <strain evidence="3 4">BCC 54312</strain>
    </source>
</reference>
<dbReference type="Proteomes" id="UP000253664">
    <property type="component" value="Unassembled WGS sequence"/>
</dbReference>
<evidence type="ECO:0000256" key="1">
    <source>
        <dbReference type="SAM" id="MobiDB-lite"/>
    </source>
</evidence>
<keyword evidence="2" id="KW-0472">Membrane</keyword>
<evidence type="ECO:0000256" key="2">
    <source>
        <dbReference type="SAM" id="Phobius"/>
    </source>
</evidence>
<dbReference type="AlphaFoldDB" id="A0A367L643"/>
<gene>
    <name evidence="3" type="ORF">L249_8420</name>
</gene>
<feature type="region of interest" description="Disordered" evidence="1">
    <location>
        <begin position="1"/>
        <end position="83"/>
    </location>
</feature>
<keyword evidence="2" id="KW-0812">Transmembrane</keyword>
<keyword evidence="4" id="KW-1185">Reference proteome</keyword>
<organism evidence="3 4">
    <name type="scientific">Ophiocordyceps polyrhachis-furcata BCC 54312</name>
    <dbReference type="NCBI Taxonomy" id="1330021"/>
    <lineage>
        <taxon>Eukaryota</taxon>
        <taxon>Fungi</taxon>
        <taxon>Dikarya</taxon>
        <taxon>Ascomycota</taxon>
        <taxon>Pezizomycotina</taxon>
        <taxon>Sordariomycetes</taxon>
        <taxon>Hypocreomycetidae</taxon>
        <taxon>Hypocreales</taxon>
        <taxon>Ophiocordycipitaceae</taxon>
        <taxon>Ophiocordyceps</taxon>
    </lineage>
</organism>
<comment type="caution">
    <text evidence="3">The sequence shown here is derived from an EMBL/GenBank/DDBJ whole genome shotgun (WGS) entry which is preliminary data.</text>
</comment>
<feature type="compositionally biased region" description="Basic residues" evidence="1">
    <location>
        <begin position="22"/>
        <end position="45"/>
    </location>
</feature>
<accession>A0A367L643</accession>